<evidence type="ECO:0000313" key="1">
    <source>
        <dbReference type="EMBL" id="KKL89666.1"/>
    </source>
</evidence>
<accession>A0A0F9GGE3</accession>
<sequence length="128" mass="14036">GLNADTSSAHVTLNRNSSKSYRSIMWDAAVIQNADFFIGAEGGLANVAAGVHTKTVLTGEFVHQLYGWNGVIEQIVNPKLGPRFYWPEDGHIDLNPYLTDSGVSTEMLSAFRGKPAEEYNYGWTTPTI</sequence>
<feature type="non-terminal residue" evidence="1">
    <location>
        <position position="1"/>
    </location>
</feature>
<proteinExistence type="predicted"/>
<comment type="caution">
    <text evidence="1">The sequence shown here is derived from an EMBL/GenBank/DDBJ whole genome shotgun (WGS) entry which is preliminary data.</text>
</comment>
<dbReference type="EMBL" id="LAZR01020223">
    <property type="protein sequence ID" value="KKL89666.1"/>
    <property type="molecule type" value="Genomic_DNA"/>
</dbReference>
<organism evidence="1">
    <name type="scientific">marine sediment metagenome</name>
    <dbReference type="NCBI Taxonomy" id="412755"/>
    <lineage>
        <taxon>unclassified sequences</taxon>
        <taxon>metagenomes</taxon>
        <taxon>ecological metagenomes</taxon>
    </lineage>
</organism>
<reference evidence="1" key="1">
    <citation type="journal article" date="2015" name="Nature">
        <title>Complex archaea that bridge the gap between prokaryotes and eukaryotes.</title>
        <authorList>
            <person name="Spang A."/>
            <person name="Saw J.H."/>
            <person name="Jorgensen S.L."/>
            <person name="Zaremba-Niedzwiedzka K."/>
            <person name="Martijn J."/>
            <person name="Lind A.E."/>
            <person name="van Eijk R."/>
            <person name="Schleper C."/>
            <person name="Guy L."/>
            <person name="Ettema T.J."/>
        </authorList>
    </citation>
    <scope>NUCLEOTIDE SEQUENCE</scope>
</reference>
<gene>
    <name evidence="1" type="ORF">LCGC14_1912440</name>
</gene>
<protein>
    <submittedName>
        <fullName evidence="1">Uncharacterized protein</fullName>
    </submittedName>
</protein>
<name>A0A0F9GGE3_9ZZZZ</name>
<dbReference type="AlphaFoldDB" id="A0A0F9GGE3"/>